<dbReference type="OrthoDB" id="411145at2759"/>
<evidence type="ECO:0000256" key="1">
    <source>
        <dbReference type="ARBA" id="ARBA00001946"/>
    </source>
</evidence>
<organism evidence="7 8">
    <name type="scientific">Glonium stellatum</name>
    <dbReference type="NCBI Taxonomy" id="574774"/>
    <lineage>
        <taxon>Eukaryota</taxon>
        <taxon>Fungi</taxon>
        <taxon>Dikarya</taxon>
        <taxon>Ascomycota</taxon>
        <taxon>Pezizomycotina</taxon>
        <taxon>Dothideomycetes</taxon>
        <taxon>Pleosporomycetidae</taxon>
        <taxon>Gloniales</taxon>
        <taxon>Gloniaceae</taxon>
        <taxon>Glonium</taxon>
    </lineage>
</organism>
<dbReference type="AlphaFoldDB" id="A0A8E2EVB6"/>
<dbReference type="GO" id="GO:0000103">
    <property type="term" value="P:sulfate assimilation"/>
    <property type="evidence" value="ECO:0007669"/>
    <property type="project" value="TreeGrafter"/>
</dbReference>
<comment type="cofactor">
    <cofactor evidence="1 6">
        <name>Mg(2+)</name>
        <dbReference type="ChEBI" id="CHEBI:18420"/>
    </cofactor>
</comment>
<keyword evidence="4" id="KW-0378">Hydrolase</keyword>
<evidence type="ECO:0000256" key="3">
    <source>
        <dbReference type="ARBA" id="ARBA00022723"/>
    </source>
</evidence>
<name>A0A8E2EVB6_9PEZI</name>
<feature type="binding site" evidence="6">
    <location>
        <position position="289"/>
    </location>
    <ligand>
        <name>Mg(2+)</name>
        <dbReference type="ChEBI" id="CHEBI:18420"/>
        <label>1</label>
        <note>catalytic</note>
    </ligand>
</feature>
<evidence type="ECO:0000256" key="2">
    <source>
        <dbReference type="ARBA" id="ARBA00009759"/>
    </source>
</evidence>
<evidence type="ECO:0000313" key="8">
    <source>
        <dbReference type="Proteomes" id="UP000250140"/>
    </source>
</evidence>
<dbReference type="InterPro" id="IPR051090">
    <property type="entry name" value="Inositol_monoP_superfamily"/>
</dbReference>
<dbReference type="Gene3D" id="3.30.540.10">
    <property type="entry name" value="Fructose-1,6-Bisphosphatase, subunit A, domain 1"/>
    <property type="match status" value="1"/>
</dbReference>
<keyword evidence="5 6" id="KW-0460">Magnesium</keyword>
<dbReference type="CDD" id="cd01517">
    <property type="entry name" value="PAP_phosphatase"/>
    <property type="match status" value="1"/>
</dbReference>
<keyword evidence="3 6" id="KW-0479">Metal-binding</keyword>
<dbReference type="Proteomes" id="UP000250140">
    <property type="component" value="Unassembled WGS sequence"/>
</dbReference>
<accession>A0A8E2EVB6</accession>
<reference evidence="7 8" key="1">
    <citation type="journal article" date="2016" name="Nat. Commun.">
        <title>Ectomycorrhizal ecology is imprinted in the genome of the dominant symbiotic fungus Cenococcum geophilum.</title>
        <authorList>
            <consortium name="DOE Joint Genome Institute"/>
            <person name="Peter M."/>
            <person name="Kohler A."/>
            <person name="Ohm R.A."/>
            <person name="Kuo A."/>
            <person name="Krutzmann J."/>
            <person name="Morin E."/>
            <person name="Arend M."/>
            <person name="Barry K.W."/>
            <person name="Binder M."/>
            <person name="Choi C."/>
            <person name="Clum A."/>
            <person name="Copeland A."/>
            <person name="Grisel N."/>
            <person name="Haridas S."/>
            <person name="Kipfer T."/>
            <person name="LaButti K."/>
            <person name="Lindquist E."/>
            <person name="Lipzen A."/>
            <person name="Maire R."/>
            <person name="Meier B."/>
            <person name="Mihaltcheva S."/>
            <person name="Molinier V."/>
            <person name="Murat C."/>
            <person name="Poggeler S."/>
            <person name="Quandt C.A."/>
            <person name="Sperisen C."/>
            <person name="Tritt A."/>
            <person name="Tisserant E."/>
            <person name="Crous P.W."/>
            <person name="Henrissat B."/>
            <person name="Nehls U."/>
            <person name="Egli S."/>
            <person name="Spatafora J.W."/>
            <person name="Grigoriev I.V."/>
            <person name="Martin F.M."/>
        </authorList>
    </citation>
    <scope>NUCLEOTIDE SEQUENCE [LARGE SCALE GENOMIC DNA]</scope>
    <source>
        <strain evidence="7 8">CBS 207.34</strain>
    </source>
</reference>
<dbReference type="PROSITE" id="PS00629">
    <property type="entry name" value="IMP_1"/>
    <property type="match status" value="1"/>
</dbReference>
<dbReference type="EMBL" id="KV750257">
    <property type="protein sequence ID" value="OCL05551.1"/>
    <property type="molecule type" value="Genomic_DNA"/>
</dbReference>
<dbReference type="PANTHER" id="PTHR43200">
    <property type="entry name" value="PHOSPHATASE"/>
    <property type="match status" value="1"/>
</dbReference>
<keyword evidence="8" id="KW-1185">Reference proteome</keyword>
<feature type="binding site" evidence="6">
    <location>
        <position position="70"/>
    </location>
    <ligand>
        <name>Mg(2+)</name>
        <dbReference type="ChEBI" id="CHEBI:18420"/>
        <label>1</label>
        <note>catalytic</note>
    </ligand>
</feature>
<dbReference type="SUPFAM" id="SSF56655">
    <property type="entry name" value="Carbohydrate phosphatase"/>
    <property type="match status" value="1"/>
</dbReference>
<dbReference type="GO" id="GO:0008441">
    <property type="term" value="F:3'(2'),5'-bisphosphate nucleotidase activity"/>
    <property type="evidence" value="ECO:0007669"/>
    <property type="project" value="TreeGrafter"/>
</dbReference>
<dbReference type="GO" id="GO:0046872">
    <property type="term" value="F:metal ion binding"/>
    <property type="evidence" value="ECO:0007669"/>
    <property type="project" value="UniProtKB-KW"/>
</dbReference>
<evidence type="ECO:0000256" key="5">
    <source>
        <dbReference type="ARBA" id="ARBA00022842"/>
    </source>
</evidence>
<dbReference type="InterPro" id="IPR020583">
    <property type="entry name" value="Inositol_monoP_metal-BS"/>
</dbReference>
<feature type="binding site" evidence="6">
    <location>
        <position position="139"/>
    </location>
    <ligand>
        <name>Mg(2+)</name>
        <dbReference type="ChEBI" id="CHEBI:18420"/>
        <label>1</label>
        <note>catalytic</note>
    </ligand>
</feature>
<dbReference type="PANTHER" id="PTHR43200:SF2">
    <property type="entry name" value="3'(2'),5'-BISPHOSPHATE NUCLEOTIDASE"/>
    <property type="match status" value="1"/>
</dbReference>
<evidence type="ECO:0000256" key="6">
    <source>
        <dbReference type="PIRSR" id="PIRSR600760-2"/>
    </source>
</evidence>
<feature type="binding site" evidence="6">
    <location>
        <position position="136"/>
    </location>
    <ligand>
        <name>Mg(2+)</name>
        <dbReference type="ChEBI" id="CHEBI:18420"/>
        <label>1</label>
        <note>catalytic</note>
    </ligand>
</feature>
<comment type="similarity">
    <text evidence="2">Belongs to the inositol monophosphatase superfamily.</text>
</comment>
<evidence type="ECO:0000256" key="4">
    <source>
        <dbReference type="ARBA" id="ARBA00022801"/>
    </source>
</evidence>
<dbReference type="InterPro" id="IPR000760">
    <property type="entry name" value="Inositol_monophosphatase-like"/>
</dbReference>
<proteinExistence type="inferred from homology"/>
<dbReference type="PRINTS" id="PR00377">
    <property type="entry name" value="IMPHPHTASES"/>
</dbReference>
<dbReference type="Gene3D" id="3.40.190.80">
    <property type="match status" value="1"/>
</dbReference>
<evidence type="ECO:0000313" key="7">
    <source>
        <dbReference type="EMBL" id="OCL05551.1"/>
    </source>
</evidence>
<gene>
    <name evidence="7" type="ORF">AOQ84DRAFT_95223</name>
</gene>
<protein>
    <submittedName>
        <fullName evidence="7">Carbohydrate phosphatase</fullName>
    </submittedName>
</protein>
<dbReference type="Pfam" id="PF00459">
    <property type="entry name" value="Inositol_P"/>
    <property type="match status" value="1"/>
</dbReference>
<sequence length="353" mass="38415">MSTLYVKELQTAIRAVHLASLATKRLLPSKDKGSQPKADRSPVTIADYASQALLIAAVHHDFPEDHILGEESAAELRKNQTLCDQVWHLISTTLDQSVDTGASLYGELKDKDDMFRYIDMGGDELGGVKGRVWMLDPVDGTAAFLSGGQYAVCLALVEDGEQKVGVVGCPNAPFDVAQVKETVVDSDGYGSLLSAVKGHGTFVWKMGVERLGPPRKIFHKQPTAIRIVQPSNSAYDFGGRRKVADKLGAEWPGTMLWSSQTRFVALALGEGNAQIAFRKRRDYHSCVWDAAGGVLIFEEAGGRVTDVEGKPLDFRQGRRLEKNSGIVAALSGIHDRVLSVVREVDREPINDGV</sequence>